<name>A0ACD5GD11_ECOLX</name>
<dbReference type="Proteomes" id="UP001481170">
    <property type="component" value="Chromosome"/>
</dbReference>
<gene>
    <name evidence="1" type="ORF">ABTZ31_000015</name>
</gene>
<sequence>MKNETNTMATKNDNGATPRFSQRQLQALCSDIDSQPKWRDAANKACAYYDGDQLPPEVLQVLKDRGQPMTIHNLIAPTVDGVLGMEAKTRTDLVVMSDEPDDETEKLAEAINAEFADACRLGNMNKARSDAYAEQIKAGLSWVEVRRNSDPFGPEFKVSTVSRNEVFWDWLSREADLSDCRWLMRRRWMDTDEAKATFPGMAQVIDYAIDDWRGFVDTTVTEGQPSPLMSAWEEYQSWDRKENEWLQRERRRVLLQVVYYRTFERLPVIELSNGRVVAFDKNNLMHAVAVASGRVQVRVGRVSRIREAWFVGPHFIVDRPCSAPQGMFPLVPFWGYRKDKTGEPYGLISRAIPAQDEVNFRRIKLTWLLQAKRVIMDEDATQLSDNELMEQIERPDGIIKLNPARKNQKSVADVFRVEQDFQVASQQFQVMQESEKLIQDTMGVYSAFLGQDSNASSGVAISNLVEQGATTLAEINDNYQFACQQVGRLLLAYLLDGLKKRRNYAVVINRDDRQRRQTIVLNAEGDNGELTNDISRLNTHIALAPVQQTPAFKAQLAQRMSEVIQGLPPQVQAVVLDLWVNLLDVPQKQEFVERIRAALGTPKSPDEMTPEEQQAAQQQQAQEQQQQELQMREMAGRVAKLEAEAARAQAAAQRDNAGAQRDVAAAQGQRYVDALNQAHTAEIITGIQNMEQEQEALQQQMLHTLQQRMHELPL</sequence>
<evidence type="ECO:0000313" key="1">
    <source>
        <dbReference type="EMBL" id="XOW92346.1"/>
    </source>
</evidence>
<dbReference type="EMBL" id="CP180600">
    <property type="protein sequence ID" value="XOW92346.1"/>
    <property type="molecule type" value="Genomic_DNA"/>
</dbReference>
<proteinExistence type="predicted"/>
<accession>A0ACD5GD11</accession>
<organism evidence="1 2">
    <name type="scientific">Escherichia coli</name>
    <dbReference type="NCBI Taxonomy" id="562"/>
    <lineage>
        <taxon>Bacteria</taxon>
        <taxon>Pseudomonadati</taxon>
        <taxon>Pseudomonadota</taxon>
        <taxon>Gammaproteobacteria</taxon>
        <taxon>Enterobacterales</taxon>
        <taxon>Enterobacteriaceae</taxon>
        <taxon>Escherichia</taxon>
    </lineage>
</organism>
<evidence type="ECO:0000313" key="2">
    <source>
        <dbReference type="Proteomes" id="UP001481170"/>
    </source>
</evidence>
<protein>
    <submittedName>
        <fullName evidence="1">Portal protein</fullName>
    </submittedName>
</protein>
<reference evidence="1" key="1">
    <citation type="submission" date="2025-01" db="EMBL/GenBank/DDBJ databases">
        <authorList>
            <person name="Sun R."/>
            <person name="Lian X."/>
        </authorList>
    </citation>
    <scope>NUCLEOTIDE SEQUENCE</scope>
    <source>
        <strain evidence="1">PS2Canimalfeces12</strain>
    </source>
</reference>